<dbReference type="SUPFAM" id="SSF51445">
    <property type="entry name" value="(Trans)glycosidases"/>
    <property type="match status" value="1"/>
</dbReference>
<evidence type="ECO:0000313" key="5">
    <source>
        <dbReference type="Proteomes" id="UP000198972"/>
    </source>
</evidence>
<dbReference type="CDD" id="cd02857">
    <property type="entry name" value="E_set_CDase_PDE_N"/>
    <property type="match status" value="1"/>
</dbReference>
<dbReference type="Proteomes" id="UP000198972">
    <property type="component" value="Unassembled WGS sequence"/>
</dbReference>
<evidence type="ECO:0000256" key="1">
    <source>
        <dbReference type="ARBA" id="ARBA00022801"/>
    </source>
</evidence>
<evidence type="ECO:0000313" key="4">
    <source>
        <dbReference type="EMBL" id="SDF54072.1"/>
    </source>
</evidence>
<accession>A0A1G7LX46</accession>
<dbReference type="InterPro" id="IPR013783">
    <property type="entry name" value="Ig-like_fold"/>
</dbReference>
<dbReference type="CDD" id="cd11338">
    <property type="entry name" value="AmyAc_CMD"/>
    <property type="match status" value="1"/>
</dbReference>
<reference evidence="4 5" key="1">
    <citation type="submission" date="2016-10" db="EMBL/GenBank/DDBJ databases">
        <authorList>
            <person name="de Groot N.N."/>
        </authorList>
    </citation>
    <scope>NUCLEOTIDE SEQUENCE [LARGE SCALE GENOMIC DNA]</scope>
    <source>
        <strain evidence="4 5">DSM 28129</strain>
    </source>
</reference>
<dbReference type="InterPro" id="IPR004185">
    <property type="entry name" value="Glyco_hydro_13_lg-like_dom"/>
</dbReference>
<dbReference type="InterPro" id="IPR006047">
    <property type="entry name" value="GH13_cat_dom"/>
</dbReference>
<proteinExistence type="predicted"/>
<dbReference type="SMART" id="SM00642">
    <property type="entry name" value="Aamy"/>
    <property type="match status" value="1"/>
</dbReference>
<dbReference type="AlphaFoldDB" id="A0A1G7LX46"/>
<sequence length="565" mass="66538">MNKQAILHIPESKFCYPINQNTIILRLRMDKEDDVDRIEVVYGCKYKYYLEQKTAVMEEKYKDNLFKYYEIELELEDVRLTYVFRIWKGQECCYFSEDGLTSTYDFKLSHYNCFQLPYINKNDIHEVVEWMRGAVFYQIFIDRFYQGSKDKNTDYINLEWGRIPDPKSFTGGDIPGVTQKLDHLKDLGVNGIYLTPVFESISNHKYDTYNYKKIDPHFGTNEDFSKLVNEAHKRGIKIVLDAVFNHCSDQLPQFQDVLLKGKESKYFNWFMIDGDKIDTETINYEVFGFSEYMPKFDTSNTEVQEFLLDIALFWIKEYDIDGWRLDVSDEVSHHFWRKLREAVKKVKPECVIIGENWHDANAFLQGDQYDSIMNYAFTKACLDYYAFQTVNAQGFAEKLNHLLMRNSGQVNAMMLNLLDSHDTDRFFTSVNKNKDRLLSAIAVMCMYMGAPCIYYGTELYLEGGYDPNNRRCFDWEESHWDIPFMDILKNLLSLKQKPVLQKGDIRISYDENLCYIIRTFENSEIILILNQSGTTVRISQTGTILAQNKLLECNLLTDGFVVYEN</sequence>
<keyword evidence="5" id="KW-1185">Reference proteome</keyword>
<gene>
    <name evidence="4" type="ORF">SAMN04488542_11298</name>
</gene>
<name>A0A1G7LX46_9BACL</name>
<dbReference type="STRING" id="670482.SAMN04488542_11298"/>
<dbReference type="GO" id="GO:0005975">
    <property type="term" value="P:carbohydrate metabolic process"/>
    <property type="evidence" value="ECO:0007669"/>
    <property type="project" value="InterPro"/>
</dbReference>
<dbReference type="PANTHER" id="PTHR10357:SF210">
    <property type="entry name" value="MALTODEXTRIN GLUCOSIDASE"/>
    <property type="match status" value="1"/>
</dbReference>
<dbReference type="Gene3D" id="3.20.20.80">
    <property type="entry name" value="Glycosidases"/>
    <property type="match status" value="1"/>
</dbReference>
<dbReference type="GO" id="GO:0004553">
    <property type="term" value="F:hydrolase activity, hydrolyzing O-glycosyl compounds"/>
    <property type="evidence" value="ECO:0007669"/>
    <property type="project" value="InterPro"/>
</dbReference>
<dbReference type="OrthoDB" id="9805159at2"/>
<dbReference type="Gene3D" id="2.60.40.10">
    <property type="entry name" value="Immunoglobulins"/>
    <property type="match status" value="1"/>
</dbReference>
<evidence type="ECO:0000256" key="2">
    <source>
        <dbReference type="ARBA" id="ARBA00023295"/>
    </source>
</evidence>
<protein>
    <submittedName>
        <fullName evidence="4">Glycosidase</fullName>
    </submittedName>
</protein>
<feature type="domain" description="Glycosyl hydrolase family 13 catalytic" evidence="3">
    <location>
        <begin position="138"/>
        <end position="495"/>
    </location>
</feature>
<dbReference type="InterPro" id="IPR017853">
    <property type="entry name" value="GH"/>
</dbReference>
<dbReference type="Pfam" id="PF00128">
    <property type="entry name" value="Alpha-amylase"/>
    <property type="match status" value="1"/>
</dbReference>
<dbReference type="Pfam" id="PF02903">
    <property type="entry name" value="Alpha-amylase_N"/>
    <property type="match status" value="1"/>
</dbReference>
<dbReference type="Gene3D" id="3.90.400.10">
    <property type="entry name" value="Oligo-1,6-glucosidase, Domain 2"/>
    <property type="match status" value="1"/>
</dbReference>
<organism evidence="4 5">
    <name type="scientific">Fontibacillus panacisegetis</name>
    <dbReference type="NCBI Taxonomy" id="670482"/>
    <lineage>
        <taxon>Bacteria</taxon>
        <taxon>Bacillati</taxon>
        <taxon>Bacillota</taxon>
        <taxon>Bacilli</taxon>
        <taxon>Bacillales</taxon>
        <taxon>Paenibacillaceae</taxon>
        <taxon>Fontibacillus</taxon>
    </lineage>
</organism>
<evidence type="ECO:0000259" key="3">
    <source>
        <dbReference type="SMART" id="SM00642"/>
    </source>
</evidence>
<dbReference type="PANTHER" id="PTHR10357">
    <property type="entry name" value="ALPHA-AMYLASE FAMILY MEMBER"/>
    <property type="match status" value="1"/>
</dbReference>
<dbReference type="InterPro" id="IPR045857">
    <property type="entry name" value="O16G_dom_2"/>
</dbReference>
<dbReference type="EMBL" id="FNBG01000012">
    <property type="protein sequence ID" value="SDF54072.1"/>
    <property type="molecule type" value="Genomic_DNA"/>
</dbReference>
<keyword evidence="1" id="KW-0378">Hydrolase</keyword>
<keyword evidence="2 4" id="KW-0326">Glycosidase</keyword>
<dbReference type="RefSeq" id="WP_091230338.1">
    <property type="nucleotide sequence ID" value="NZ_FNBG01000012.1"/>
</dbReference>